<dbReference type="AlphaFoldDB" id="A0A6A4IHF2"/>
<evidence type="ECO:0000313" key="3">
    <source>
        <dbReference type="Proteomes" id="UP000799118"/>
    </source>
</evidence>
<evidence type="ECO:0000259" key="1">
    <source>
        <dbReference type="SMART" id="SM00128"/>
    </source>
</evidence>
<dbReference type="InterPro" id="IPR036691">
    <property type="entry name" value="Endo/exonu/phosph_ase_sf"/>
</dbReference>
<dbReference type="Gene3D" id="3.60.10.10">
    <property type="entry name" value="Endonuclease/exonuclease/phosphatase"/>
    <property type="match status" value="1"/>
</dbReference>
<accession>A0A6A4IHF2</accession>
<dbReference type="InterPro" id="IPR008936">
    <property type="entry name" value="Rho_GTPase_activation_prot"/>
</dbReference>
<dbReference type="InterPro" id="IPR048869">
    <property type="entry name" value="OCRL-1_2_ASH"/>
</dbReference>
<sequence length="1131" mass="125318">MTGISQYSRSGWKGMVNGVQYLEDFISRWSSHFATVAQGRALSIRKKAPTFPGSPLQGLTAFRSPLDCRLSTTVDTFQRLQHGWNWTIQLDCFYDPQTQSSLFWNAICYIHPSSTKDADESGSTATTLASRHKRIVAVVTHKDEIDGWEEGSVFILKAKSFPSTSNELEIHRVFPVYGDFTITMAQLEQETLGLNSQRRSSGFKVTIHPGHTLIGSEPLDLATSDISGLKDVLAECRRLKEISDIVPEAMSPTQTFSWLADYTAGGIYIPSLPSSFPDLREIRRPLISRLSPAGAGVPGDDTDIVLIRDEWARVRARTQCRKGRVRLNFRLGTFNVNGKMPSQDLAAWEISPLSMGEVVKDPFESQGVFQASDSSISTSSSFSSRSYSSAASKNAMYNPSTASTFSLANSTNRASSFTLSPATTDDADRVSLASTLNPSSNIIPSNPAILIPLTPPESNADPDVFVLGFEELDLSTEALLYSTSTVREDAWTAAIFAALGEKAEIYEMLASKQLVGMLIIIIVKKSLIACFSDILSSTVGAGIMGLMPLPVLEHHHEIESPGATVITFVVSHLAAFDDMVDKRNADFHDLTKRLTFDSSVLAASSAPEANVNGGTKASISVLPAQDNEGNPKMPKGMALSQSLVTVPEKFGVFERIDCVLQGDLNYRIDLPDADVRTLLQSESWKDKHDILLHYDQLKTAMRDKKAFDVFFEHEITHLPTYRFGSGISVDDLGYDVKRKPAWTDRILYTFSSLTARVNQRSYSGHAEITMSDHRPLSSDFEVEVDFYDKNQLHATAASLFRQVQGMEEMHGRAKAKLSNTSIDFGDIFYKSKKSTSFTFHNCGKVPLAFRFVPIEVHSEAYPEWLSASHTNGLLLPSEGIEITLTAFIDSDMASRLNLGPRDLTCTLIIHTITGKDYFVAVSARYQYTCFANKLSRLTQLPGPIRAMKSHNDLLGEDRAINAPREIMRLVNWLMTCTHLADELFIAEPDPEIVDNIREHLDTGDEFPYSHESRERSISIAFGGALTDLLKSLPECIVPRELHGRCMAAANRDEAFEILDSFPPEAVNVWISVTAFIHYLVQSSMTPDVKAETIAASFAPIFFGFLRKDFTLPTNTTISPLGYQKFIMFFIQ</sequence>
<dbReference type="OrthoDB" id="7862313at2759"/>
<dbReference type="SUPFAM" id="SSF56219">
    <property type="entry name" value="DNase I-like"/>
    <property type="match status" value="1"/>
</dbReference>
<gene>
    <name evidence="2" type="ORF">BT96DRAFT_1012335</name>
</gene>
<dbReference type="Gene3D" id="2.30.29.110">
    <property type="match status" value="1"/>
</dbReference>
<dbReference type="EMBL" id="ML769386">
    <property type="protein sequence ID" value="KAE9410081.1"/>
    <property type="molecule type" value="Genomic_DNA"/>
</dbReference>
<dbReference type="Pfam" id="PF22669">
    <property type="entry name" value="Exo_endo_phos2"/>
    <property type="match status" value="1"/>
</dbReference>
<dbReference type="SMART" id="SM00128">
    <property type="entry name" value="IPPc"/>
    <property type="match status" value="1"/>
</dbReference>
<dbReference type="PANTHER" id="PTHR11200:SF300">
    <property type="entry name" value="TYPE II INOSITOL 1,4,5-TRISPHOSPHATE 5-PHOSPHATASE"/>
    <property type="match status" value="1"/>
</dbReference>
<proteinExistence type="predicted"/>
<dbReference type="SUPFAM" id="SSF48350">
    <property type="entry name" value="GTPase activation domain, GAP"/>
    <property type="match status" value="1"/>
</dbReference>
<dbReference type="InterPro" id="IPR000300">
    <property type="entry name" value="IPPc"/>
</dbReference>
<organism evidence="2 3">
    <name type="scientific">Gymnopus androsaceus JB14</name>
    <dbReference type="NCBI Taxonomy" id="1447944"/>
    <lineage>
        <taxon>Eukaryota</taxon>
        <taxon>Fungi</taxon>
        <taxon>Dikarya</taxon>
        <taxon>Basidiomycota</taxon>
        <taxon>Agaricomycotina</taxon>
        <taxon>Agaricomycetes</taxon>
        <taxon>Agaricomycetidae</taxon>
        <taxon>Agaricales</taxon>
        <taxon>Marasmiineae</taxon>
        <taxon>Omphalotaceae</taxon>
        <taxon>Gymnopus</taxon>
    </lineage>
</organism>
<feature type="domain" description="Inositol polyphosphate-related phosphatase" evidence="1">
    <location>
        <begin position="427"/>
        <end position="788"/>
    </location>
</feature>
<dbReference type="InterPro" id="IPR046985">
    <property type="entry name" value="IP5"/>
</dbReference>
<dbReference type="Pfam" id="PF21310">
    <property type="entry name" value="OCRL-like_ASH"/>
    <property type="match status" value="1"/>
</dbReference>
<keyword evidence="3" id="KW-1185">Reference proteome</keyword>
<dbReference type="Proteomes" id="UP000799118">
    <property type="component" value="Unassembled WGS sequence"/>
</dbReference>
<dbReference type="InterPro" id="IPR013783">
    <property type="entry name" value="Ig-like_fold"/>
</dbReference>
<dbReference type="Gene3D" id="2.60.40.10">
    <property type="entry name" value="Immunoglobulins"/>
    <property type="match status" value="1"/>
</dbReference>
<reference evidence="2" key="1">
    <citation type="journal article" date="2019" name="Environ. Microbiol.">
        <title>Fungal ecological strategies reflected in gene transcription - a case study of two litter decomposers.</title>
        <authorList>
            <person name="Barbi F."/>
            <person name="Kohler A."/>
            <person name="Barry K."/>
            <person name="Baskaran P."/>
            <person name="Daum C."/>
            <person name="Fauchery L."/>
            <person name="Ihrmark K."/>
            <person name="Kuo A."/>
            <person name="LaButti K."/>
            <person name="Lipzen A."/>
            <person name="Morin E."/>
            <person name="Grigoriev I.V."/>
            <person name="Henrissat B."/>
            <person name="Lindahl B."/>
            <person name="Martin F."/>
        </authorList>
    </citation>
    <scope>NUCLEOTIDE SEQUENCE</scope>
    <source>
        <strain evidence="2">JB14</strain>
    </source>
</reference>
<dbReference type="Gene3D" id="1.10.555.10">
    <property type="entry name" value="Rho GTPase activation protein"/>
    <property type="match status" value="1"/>
</dbReference>
<dbReference type="GO" id="GO:0046856">
    <property type="term" value="P:phosphatidylinositol dephosphorylation"/>
    <property type="evidence" value="ECO:0007669"/>
    <property type="project" value="InterPro"/>
</dbReference>
<dbReference type="PANTHER" id="PTHR11200">
    <property type="entry name" value="INOSITOL 5-PHOSPHATASE"/>
    <property type="match status" value="1"/>
</dbReference>
<evidence type="ECO:0000313" key="2">
    <source>
        <dbReference type="EMBL" id="KAE9410081.1"/>
    </source>
</evidence>
<protein>
    <submittedName>
        <fullName evidence="2">DNase I-like protein</fullName>
    </submittedName>
</protein>
<dbReference type="GO" id="GO:0004439">
    <property type="term" value="F:phosphatidylinositol-4,5-bisphosphate 5-phosphatase activity"/>
    <property type="evidence" value="ECO:0007669"/>
    <property type="project" value="TreeGrafter"/>
</dbReference>
<name>A0A6A4IHF2_9AGAR</name>